<keyword evidence="2 7" id="KW-0677">Repeat</keyword>
<dbReference type="InterPro" id="IPR009118">
    <property type="entry name" value="AnnexinD_plant"/>
</dbReference>
<dbReference type="InterPro" id="IPR018502">
    <property type="entry name" value="Annexin_repeat"/>
</dbReference>
<dbReference type="FunFam" id="1.10.220.10:FF:000001">
    <property type="entry name" value="Annexin"/>
    <property type="match status" value="1"/>
</dbReference>
<dbReference type="AlphaFoldDB" id="A0A068VDL9"/>
<feature type="binding site" evidence="6">
    <location>
        <position position="28"/>
    </location>
    <ligand>
        <name>Ca(2+)</name>
        <dbReference type="ChEBI" id="CHEBI:29108"/>
        <label>1</label>
    </ligand>
</feature>
<feature type="binding site" evidence="6">
    <location>
        <position position="257"/>
    </location>
    <ligand>
        <name>Ca(2+)</name>
        <dbReference type="ChEBI" id="CHEBI:29108"/>
        <label>2</label>
    </ligand>
</feature>
<keyword evidence="5 7" id="KW-0111">Calcium/phospholipid-binding</keyword>
<dbReference type="Gramene" id="CDP18831">
    <property type="protein sequence ID" value="CDP18831"/>
    <property type="gene ID" value="GSCOC_T00008047001"/>
</dbReference>
<proteinExistence type="inferred from homology"/>
<feature type="binding site" evidence="6">
    <location>
        <position position="301"/>
    </location>
    <ligand>
        <name>Ca(2+)</name>
        <dbReference type="ChEBI" id="CHEBI:29108"/>
        <label>1</label>
    </ligand>
</feature>
<accession>A0A068VDL9</accession>
<dbReference type="FunFam" id="1.10.220.10:FF:000009">
    <property type="entry name" value="Annexin"/>
    <property type="match status" value="1"/>
</dbReference>
<protein>
    <recommendedName>
        <fullName evidence="7">Annexin</fullName>
    </recommendedName>
</protein>
<sequence length="325" mass="36542">MATLRVPDIVPSPAEDCKTLKKAFQGWGTDEKAIIKVLGRRNASQRKNIRETFQQLYNKSLIDELVSELSGDFRKAVILWTYDPPERDARLVNEALKSRKKGIREFQVIVEIACASSPHHLIAVRKAYFSHFECSLEEDISSNVSLPIQKILVRLISSYRFNKEVVNSSVANSEAATLHDAIKTGQLDHDDLVWILSTRNYFQLRETFKCYKNKYGSSIEQDIMASGKGTLESILKVAIWCIDAPEKHFAEVIRASIIGLGTDEDSLTRAIVTRAEIDMMKVRGEYFNMHKSSLDNAVIGDTSGALQELLNDVAGCKDLIQFVSP</sequence>
<dbReference type="GO" id="GO:0005737">
    <property type="term" value="C:cytoplasm"/>
    <property type="evidence" value="ECO:0007669"/>
    <property type="project" value="TreeGrafter"/>
</dbReference>
<dbReference type="InterPro" id="IPR001464">
    <property type="entry name" value="Annexin"/>
</dbReference>
<dbReference type="OrthoDB" id="37886at2759"/>
<evidence type="ECO:0000256" key="3">
    <source>
        <dbReference type="ARBA" id="ARBA00022837"/>
    </source>
</evidence>
<dbReference type="PANTHER" id="PTHR10502:SF99">
    <property type="entry name" value="ANNEXIN D3"/>
    <property type="match status" value="1"/>
</dbReference>
<evidence type="ECO:0000313" key="9">
    <source>
        <dbReference type="Proteomes" id="UP000295252"/>
    </source>
</evidence>
<dbReference type="SUPFAM" id="SSF47874">
    <property type="entry name" value="Annexin"/>
    <property type="match status" value="1"/>
</dbReference>
<dbReference type="EMBL" id="HG739375">
    <property type="protein sequence ID" value="CDP18831.1"/>
    <property type="molecule type" value="Genomic_DNA"/>
</dbReference>
<dbReference type="GO" id="GO:0001786">
    <property type="term" value="F:phosphatidylserine binding"/>
    <property type="evidence" value="ECO:0007669"/>
    <property type="project" value="TreeGrafter"/>
</dbReference>
<dbReference type="PROSITE" id="PS00223">
    <property type="entry name" value="ANNEXIN_1"/>
    <property type="match status" value="1"/>
</dbReference>
<dbReference type="Gene3D" id="1.10.220.10">
    <property type="entry name" value="Annexin"/>
    <property type="match status" value="4"/>
</dbReference>
<feature type="binding site" evidence="6">
    <location>
        <position position="26"/>
    </location>
    <ligand>
        <name>Ca(2+)</name>
        <dbReference type="ChEBI" id="CHEBI:29108"/>
        <label>1</label>
    </ligand>
</feature>
<dbReference type="PRINTS" id="PR01814">
    <property type="entry name" value="ANNEXINPLANT"/>
</dbReference>
<feature type="binding site" evidence="6">
    <location>
        <position position="68"/>
    </location>
    <ligand>
        <name>Ca(2+)</name>
        <dbReference type="ChEBI" id="CHEBI:29108"/>
        <label>1</label>
    </ligand>
</feature>
<dbReference type="GO" id="GO:0005509">
    <property type="term" value="F:calcium ion binding"/>
    <property type="evidence" value="ECO:0007669"/>
    <property type="project" value="InterPro"/>
</dbReference>
<dbReference type="GO" id="GO:0009414">
    <property type="term" value="P:response to water deprivation"/>
    <property type="evidence" value="ECO:0007669"/>
    <property type="project" value="TreeGrafter"/>
</dbReference>
<keyword evidence="3 6" id="KW-0106">Calcium</keyword>
<evidence type="ECO:0000256" key="1">
    <source>
        <dbReference type="ARBA" id="ARBA00022723"/>
    </source>
</evidence>
<dbReference type="FunFam" id="1.10.220.10:FF:000008">
    <property type="entry name" value="Annexin"/>
    <property type="match status" value="1"/>
</dbReference>
<keyword evidence="4 7" id="KW-0041">Annexin</keyword>
<comment type="similarity">
    <text evidence="7">Belongs to the annexin family.</text>
</comment>
<feature type="binding site" evidence="6">
    <location>
        <position position="302"/>
    </location>
    <ligand>
        <name>Ca(2+)</name>
        <dbReference type="ChEBI" id="CHEBI:29108"/>
        <label>1</label>
    </ligand>
</feature>
<evidence type="ECO:0000256" key="2">
    <source>
        <dbReference type="ARBA" id="ARBA00022737"/>
    </source>
</evidence>
<dbReference type="GO" id="GO:0005886">
    <property type="term" value="C:plasma membrane"/>
    <property type="evidence" value="ECO:0007669"/>
    <property type="project" value="TreeGrafter"/>
</dbReference>
<feature type="binding site" evidence="6">
    <location>
        <position position="24"/>
    </location>
    <ligand>
        <name>Ca(2+)</name>
        <dbReference type="ChEBI" id="CHEBI:29108"/>
        <label>1</label>
    </ligand>
</feature>
<evidence type="ECO:0000256" key="5">
    <source>
        <dbReference type="ARBA" id="ARBA00023302"/>
    </source>
</evidence>
<reference evidence="9" key="1">
    <citation type="journal article" date="2014" name="Science">
        <title>The coffee genome provides insight into the convergent evolution of caffeine biosynthesis.</title>
        <authorList>
            <person name="Denoeud F."/>
            <person name="Carretero-Paulet L."/>
            <person name="Dereeper A."/>
            <person name="Droc G."/>
            <person name="Guyot R."/>
            <person name="Pietrella M."/>
            <person name="Zheng C."/>
            <person name="Alberti A."/>
            <person name="Anthony F."/>
            <person name="Aprea G."/>
            <person name="Aury J.M."/>
            <person name="Bento P."/>
            <person name="Bernard M."/>
            <person name="Bocs S."/>
            <person name="Campa C."/>
            <person name="Cenci A."/>
            <person name="Combes M.C."/>
            <person name="Crouzillat D."/>
            <person name="Da Silva C."/>
            <person name="Daddiego L."/>
            <person name="De Bellis F."/>
            <person name="Dussert S."/>
            <person name="Garsmeur O."/>
            <person name="Gayraud T."/>
            <person name="Guignon V."/>
            <person name="Jahn K."/>
            <person name="Jamilloux V."/>
            <person name="Joet T."/>
            <person name="Labadie K."/>
            <person name="Lan T."/>
            <person name="Leclercq J."/>
            <person name="Lepelley M."/>
            <person name="Leroy T."/>
            <person name="Li L.T."/>
            <person name="Librado P."/>
            <person name="Lopez L."/>
            <person name="Munoz A."/>
            <person name="Noel B."/>
            <person name="Pallavicini A."/>
            <person name="Perrotta G."/>
            <person name="Poncet V."/>
            <person name="Pot D."/>
            <person name="Priyono X."/>
            <person name="Rigoreau M."/>
            <person name="Rouard M."/>
            <person name="Rozas J."/>
            <person name="Tranchant-Dubreuil C."/>
            <person name="VanBuren R."/>
            <person name="Zhang Q."/>
            <person name="Andrade A.C."/>
            <person name="Argout X."/>
            <person name="Bertrand B."/>
            <person name="de Kochko A."/>
            <person name="Graziosi G."/>
            <person name="Henry R.J."/>
            <person name="Jayarama X."/>
            <person name="Ming R."/>
            <person name="Nagai C."/>
            <person name="Rounsley S."/>
            <person name="Sankoff D."/>
            <person name="Giuliano G."/>
            <person name="Albert V.A."/>
            <person name="Wincker P."/>
            <person name="Lashermes P."/>
        </authorList>
    </citation>
    <scope>NUCLEOTIDE SEQUENCE [LARGE SCALE GENOMIC DNA]</scope>
    <source>
        <strain evidence="9">cv. DH200-94</strain>
    </source>
</reference>
<gene>
    <name evidence="8" type="ORF">GSCOC_T00008047001</name>
</gene>
<evidence type="ECO:0000313" key="8">
    <source>
        <dbReference type="EMBL" id="CDP18831.1"/>
    </source>
</evidence>
<dbReference type="PROSITE" id="PS51897">
    <property type="entry name" value="ANNEXIN_2"/>
    <property type="match status" value="4"/>
</dbReference>
<dbReference type="InterPro" id="IPR037104">
    <property type="entry name" value="Annexin_sf"/>
</dbReference>
<dbReference type="OMA" id="RCETELV"/>
<evidence type="ECO:0000256" key="4">
    <source>
        <dbReference type="ARBA" id="ARBA00023216"/>
    </source>
</evidence>
<name>A0A068VDL9_COFCA</name>
<keyword evidence="1 6" id="KW-0479">Metal-binding</keyword>
<dbReference type="GO" id="GO:0009409">
    <property type="term" value="P:response to cold"/>
    <property type="evidence" value="ECO:0007669"/>
    <property type="project" value="TreeGrafter"/>
</dbReference>
<dbReference type="FunFam" id="1.10.220.10:FF:000006">
    <property type="entry name" value="Annexin"/>
    <property type="match status" value="1"/>
</dbReference>
<keyword evidence="9" id="KW-1185">Reference proteome</keyword>
<dbReference type="GO" id="GO:0009651">
    <property type="term" value="P:response to salt stress"/>
    <property type="evidence" value="ECO:0007669"/>
    <property type="project" value="TreeGrafter"/>
</dbReference>
<evidence type="ECO:0000256" key="6">
    <source>
        <dbReference type="PIRSR" id="PIRSR609118-1"/>
    </source>
</evidence>
<organism evidence="8 9">
    <name type="scientific">Coffea canephora</name>
    <name type="common">Robusta coffee</name>
    <dbReference type="NCBI Taxonomy" id="49390"/>
    <lineage>
        <taxon>Eukaryota</taxon>
        <taxon>Viridiplantae</taxon>
        <taxon>Streptophyta</taxon>
        <taxon>Embryophyta</taxon>
        <taxon>Tracheophyta</taxon>
        <taxon>Spermatophyta</taxon>
        <taxon>Magnoliopsida</taxon>
        <taxon>eudicotyledons</taxon>
        <taxon>Gunneridae</taxon>
        <taxon>Pentapetalae</taxon>
        <taxon>asterids</taxon>
        <taxon>lamiids</taxon>
        <taxon>Gentianales</taxon>
        <taxon>Rubiaceae</taxon>
        <taxon>Ixoroideae</taxon>
        <taxon>Gardenieae complex</taxon>
        <taxon>Bertiereae - Coffeeae clade</taxon>
        <taxon>Coffeeae</taxon>
        <taxon>Coffea</taxon>
    </lineage>
</organism>
<dbReference type="STRING" id="49390.A0A068VDL9"/>
<dbReference type="Proteomes" id="UP000295252">
    <property type="component" value="Unassembled WGS sequence"/>
</dbReference>
<dbReference type="GO" id="GO:0009408">
    <property type="term" value="P:response to heat"/>
    <property type="evidence" value="ECO:0007669"/>
    <property type="project" value="TreeGrafter"/>
</dbReference>
<dbReference type="GO" id="GO:0005544">
    <property type="term" value="F:calcium-dependent phospholipid binding"/>
    <property type="evidence" value="ECO:0007669"/>
    <property type="project" value="UniProtKB-KW"/>
</dbReference>
<dbReference type="SMART" id="SM00335">
    <property type="entry name" value="ANX"/>
    <property type="match status" value="4"/>
</dbReference>
<dbReference type="PANTHER" id="PTHR10502">
    <property type="entry name" value="ANNEXIN"/>
    <property type="match status" value="1"/>
</dbReference>
<dbReference type="InterPro" id="IPR018252">
    <property type="entry name" value="Annexin_repeat_CS"/>
</dbReference>
<dbReference type="PRINTS" id="PR00196">
    <property type="entry name" value="ANNEXIN"/>
</dbReference>
<comment type="domain">
    <text evidence="7">A pair of annexin repeats may form one binding site for calcium and phospholipid.</text>
</comment>
<dbReference type="InParanoid" id="A0A068VDL9"/>
<dbReference type="PhylomeDB" id="A0A068VDL9"/>
<dbReference type="Pfam" id="PF00191">
    <property type="entry name" value="Annexin"/>
    <property type="match status" value="4"/>
</dbReference>
<dbReference type="FunCoup" id="A0A068VDL9">
    <property type="interactions" value="41"/>
</dbReference>
<feature type="binding site" evidence="6">
    <location>
        <position position="261"/>
    </location>
    <ligand>
        <name>Ca(2+)</name>
        <dbReference type="ChEBI" id="CHEBI:29108"/>
        <label>1</label>
    </ligand>
</feature>
<evidence type="ECO:0000256" key="7">
    <source>
        <dbReference type="RuleBase" id="RU003540"/>
    </source>
</evidence>